<evidence type="ECO:0000256" key="1">
    <source>
        <dbReference type="SAM" id="MobiDB-lite"/>
    </source>
</evidence>
<reference evidence="2 3" key="1">
    <citation type="submission" date="2024-01" db="EMBL/GenBank/DDBJ databases">
        <title>Genome assemblies of Stephania.</title>
        <authorList>
            <person name="Yang L."/>
        </authorList>
    </citation>
    <scope>NUCLEOTIDE SEQUENCE [LARGE SCALE GENOMIC DNA]</scope>
    <source>
        <strain evidence="2">JXDWG</strain>
        <tissue evidence="2">Leaf</tissue>
    </source>
</reference>
<organism evidence="2 3">
    <name type="scientific">Stephania cephalantha</name>
    <dbReference type="NCBI Taxonomy" id="152367"/>
    <lineage>
        <taxon>Eukaryota</taxon>
        <taxon>Viridiplantae</taxon>
        <taxon>Streptophyta</taxon>
        <taxon>Embryophyta</taxon>
        <taxon>Tracheophyta</taxon>
        <taxon>Spermatophyta</taxon>
        <taxon>Magnoliopsida</taxon>
        <taxon>Ranunculales</taxon>
        <taxon>Menispermaceae</taxon>
        <taxon>Menispermoideae</taxon>
        <taxon>Cissampelideae</taxon>
        <taxon>Stephania</taxon>
    </lineage>
</organism>
<dbReference type="Proteomes" id="UP001419268">
    <property type="component" value="Unassembled WGS sequence"/>
</dbReference>
<keyword evidence="3" id="KW-1185">Reference proteome</keyword>
<proteinExistence type="predicted"/>
<sequence>MHERGRTATRQRAKATTAMVSEAAMKSGEQRRGLQSQRWQRAMVSTAMTNDGAHSGTAHKRERRRQIAMASEARTTNAGDGRRRRRDLTETAPPLADATTTRSDGRGPNLRQTVQRFKGLGDRFRGERDRELTVNRSRKRQRVDGESVERERHRVDGESGEAG</sequence>
<feature type="compositionally biased region" description="Basic and acidic residues" evidence="1">
    <location>
        <begin position="142"/>
        <end position="157"/>
    </location>
</feature>
<accession>A0AAP0END2</accession>
<name>A0AAP0END2_9MAGN</name>
<dbReference type="EMBL" id="JBBNAG010000011">
    <property type="protein sequence ID" value="KAK9095002.1"/>
    <property type="molecule type" value="Genomic_DNA"/>
</dbReference>
<dbReference type="AlphaFoldDB" id="A0AAP0END2"/>
<gene>
    <name evidence="2" type="ORF">Scep_026471</name>
</gene>
<comment type="caution">
    <text evidence="2">The sequence shown here is derived from an EMBL/GenBank/DDBJ whole genome shotgun (WGS) entry which is preliminary data.</text>
</comment>
<feature type="compositionally biased region" description="Basic and acidic residues" evidence="1">
    <location>
        <begin position="119"/>
        <end position="133"/>
    </location>
</feature>
<evidence type="ECO:0000313" key="2">
    <source>
        <dbReference type="EMBL" id="KAK9095002.1"/>
    </source>
</evidence>
<feature type="region of interest" description="Disordered" evidence="1">
    <location>
        <begin position="1"/>
        <end position="163"/>
    </location>
</feature>
<evidence type="ECO:0000313" key="3">
    <source>
        <dbReference type="Proteomes" id="UP001419268"/>
    </source>
</evidence>
<feature type="compositionally biased region" description="Basic residues" evidence="1">
    <location>
        <begin position="57"/>
        <end position="66"/>
    </location>
</feature>
<protein>
    <submittedName>
        <fullName evidence="2">Uncharacterized protein</fullName>
    </submittedName>
</protein>